<evidence type="ECO:0000256" key="2">
    <source>
        <dbReference type="SAM" id="Phobius"/>
    </source>
</evidence>
<keyword evidence="2" id="KW-1133">Transmembrane helix</keyword>
<keyword evidence="2" id="KW-0812">Transmembrane</keyword>
<feature type="region of interest" description="Disordered" evidence="1">
    <location>
        <begin position="203"/>
        <end position="270"/>
    </location>
</feature>
<dbReference type="OrthoDB" id="10581692at2759"/>
<feature type="compositionally biased region" description="Basic and acidic residues" evidence="1">
    <location>
        <begin position="205"/>
        <end position="223"/>
    </location>
</feature>
<dbReference type="EMBL" id="MRZV01000406">
    <property type="protein sequence ID" value="PIK50743.1"/>
    <property type="molecule type" value="Genomic_DNA"/>
</dbReference>
<organism evidence="3 4">
    <name type="scientific">Stichopus japonicus</name>
    <name type="common">Sea cucumber</name>
    <dbReference type="NCBI Taxonomy" id="307972"/>
    <lineage>
        <taxon>Eukaryota</taxon>
        <taxon>Metazoa</taxon>
        <taxon>Echinodermata</taxon>
        <taxon>Eleutherozoa</taxon>
        <taxon>Echinozoa</taxon>
        <taxon>Holothuroidea</taxon>
        <taxon>Aspidochirotacea</taxon>
        <taxon>Aspidochirotida</taxon>
        <taxon>Stichopodidae</taxon>
        <taxon>Apostichopus</taxon>
    </lineage>
</organism>
<name>A0A2G8KRW1_STIJA</name>
<feature type="region of interest" description="Disordered" evidence="1">
    <location>
        <begin position="122"/>
        <end position="175"/>
    </location>
</feature>
<keyword evidence="2" id="KW-0472">Membrane</keyword>
<accession>A0A2G8KRW1</accession>
<proteinExistence type="predicted"/>
<evidence type="ECO:0000313" key="3">
    <source>
        <dbReference type="EMBL" id="PIK50743.1"/>
    </source>
</evidence>
<gene>
    <name evidence="3" type="ORF">BSL78_12382</name>
</gene>
<keyword evidence="4" id="KW-1185">Reference proteome</keyword>
<feature type="compositionally biased region" description="Low complexity" evidence="1">
    <location>
        <begin position="22"/>
        <end position="38"/>
    </location>
</feature>
<sequence length="270" mass="29117">MSITGATTDPLMMSSTTAQPITFSDTTSSDTTKTPVTSQAPPDEDFPKIVGSVVMIFLAIVGSVAASWVARKVCPDSWTGTYCHCCRDYFASFKGRKRRKSAIVLPIDEDSGSTIRWTVGDGSPLGSVPAPPRADPPKAKQALHKTPGVTKNGSQGRGGSIGHAKKSTVPTRAKGKPSFMTIGSLVSTFTVPKSDLNEIALQQLQEEKTPKKTKKMEDGKTSTENEDVNGLKSDTSSDHLEEDTNSKEMLIRESPSTDREEINPARKEKR</sequence>
<evidence type="ECO:0000256" key="1">
    <source>
        <dbReference type="SAM" id="MobiDB-lite"/>
    </source>
</evidence>
<comment type="caution">
    <text evidence="3">The sequence shown here is derived from an EMBL/GenBank/DDBJ whole genome shotgun (WGS) entry which is preliminary data.</text>
</comment>
<feature type="region of interest" description="Disordered" evidence="1">
    <location>
        <begin position="21"/>
        <end position="44"/>
    </location>
</feature>
<feature type="transmembrane region" description="Helical" evidence="2">
    <location>
        <begin position="49"/>
        <end position="70"/>
    </location>
</feature>
<evidence type="ECO:0000313" key="4">
    <source>
        <dbReference type="Proteomes" id="UP000230750"/>
    </source>
</evidence>
<protein>
    <submittedName>
        <fullName evidence="3">Uncharacterized protein</fullName>
    </submittedName>
</protein>
<dbReference type="AlphaFoldDB" id="A0A2G8KRW1"/>
<reference evidence="3 4" key="1">
    <citation type="journal article" date="2017" name="PLoS Biol.">
        <title>The sea cucumber genome provides insights into morphological evolution and visceral regeneration.</title>
        <authorList>
            <person name="Zhang X."/>
            <person name="Sun L."/>
            <person name="Yuan J."/>
            <person name="Sun Y."/>
            <person name="Gao Y."/>
            <person name="Zhang L."/>
            <person name="Li S."/>
            <person name="Dai H."/>
            <person name="Hamel J.F."/>
            <person name="Liu C."/>
            <person name="Yu Y."/>
            <person name="Liu S."/>
            <person name="Lin W."/>
            <person name="Guo K."/>
            <person name="Jin S."/>
            <person name="Xu P."/>
            <person name="Storey K.B."/>
            <person name="Huan P."/>
            <person name="Zhang T."/>
            <person name="Zhou Y."/>
            <person name="Zhang J."/>
            <person name="Lin C."/>
            <person name="Li X."/>
            <person name="Xing L."/>
            <person name="Huo D."/>
            <person name="Sun M."/>
            <person name="Wang L."/>
            <person name="Mercier A."/>
            <person name="Li F."/>
            <person name="Yang H."/>
            <person name="Xiang J."/>
        </authorList>
    </citation>
    <scope>NUCLEOTIDE SEQUENCE [LARGE SCALE GENOMIC DNA]</scope>
    <source>
        <strain evidence="3">Shaxun</strain>
        <tissue evidence="3">Muscle</tissue>
    </source>
</reference>
<feature type="compositionally biased region" description="Basic and acidic residues" evidence="1">
    <location>
        <begin position="235"/>
        <end position="270"/>
    </location>
</feature>
<dbReference type="Proteomes" id="UP000230750">
    <property type="component" value="Unassembled WGS sequence"/>
</dbReference>